<comment type="caution">
    <text evidence="2">The sequence shown here is derived from an EMBL/GenBank/DDBJ whole genome shotgun (WGS) entry which is preliminary data.</text>
</comment>
<organism evidence="2 3">
    <name type="scientific">Paraburkholderia agricolaris</name>
    <dbReference type="NCBI Taxonomy" id="2152888"/>
    <lineage>
        <taxon>Bacteria</taxon>
        <taxon>Pseudomonadati</taxon>
        <taxon>Pseudomonadota</taxon>
        <taxon>Betaproteobacteria</taxon>
        <taxon>Burkholderiales</taxon>
        <taxon>Burkholderiaceae</taxon>
        <taxon>Paraburkholderia</taxon>
    </lineage>
</organism>
<dbReference type="Pfam" id="PF14301">
    <property type="entry name" value="DUF4376"/>
    <property type="match status" value="1"/>
</dbReference>
<evidence type="ECO:0000313" key="3">
    <source>
        <dbReference type="Proteomes" id="UP001629249"/>
    </source>
</evidence>
<feature type="domain" description="DUF4376" evidence="1">
    <location>
        <begin position="75"/>
        <end position="191"/>
    </location>
</feature>
<dbReference type="RefSeq" id="WP_408331242.1">
    <property type="nucleotide sequence ID" value="NZ_JAQQFH010000019.1"/>
</dbReference>
<keyword evidence="3" id="KW-1185">Reference proteome</keyword>
<sequence length="195" mass="20362">MMKISFAQMGFLPNVTESSATPNADGYVGTLGGYPYHIHPTQTPDSFAALVSAIADGSAIVAKYQPPAAPSLETVKADRVAELAAACQMQIVGGFTSPALGTATAYPSLSTDQLNLQSAVQAAAWNAGEAGWTTPLWCEQGGTWAFAEHTAAQVQAVNVDWVTYRRAAQQKYADLIQLVNEAATVEAVNAINAAA</sequence>
<protein>
    <recommendedName>
        <fullName evidence="1">DUF4376 domain-containing protein</fullName>
    </recommendedName>
</protein>
<dbReference type="InterPro" id="IPR025484">
    <property type="entry name" value="DUF4376"/>
</dbReference>
<name>A0ABW9A273_9BURK</name>
<gene>
    <name evidence="2" type="ORF">PQR66_38550</name>
</gene>
<accession>A0ABW9A273</accession>
<reference evidence="2 3" key="1">
    <citation type="journal article" date="2024" name="Chem. Sci.">
        <title>Discovery of megapolipeptins by genome mining of a Burkholderiales bacteria collection.</title>
        <authorList>
            <person name="Paulo B.S."/>
            <person name="Recchia M.J.J."/>
            <person name="Lee S."/>
            <person name="Fergusson C.H."/>
            <person name="Romanowski S.B."/>
            <person name="Hernandez A."/>
            <person name="Krull N."/>
            <person name="Liu D.Y."/>
            <person name="Cavanagh H."/>
            <person name="Bos A."/>
            <person name="Gray C.A."/>
            <person name="Murphy B.T."/>
            <person name="Linington R.G."/>
            <person name="Eustaquio A.S."/>
        </authorList>
    </citation>
    <scope>NUCLEOTIDE SEQUENCE [LARGE SCALE GENOMIC DNA]</scope>
    <source>
        <strain evidence="2 3">RL16-012-BIC-B</strain>
    </source>
</reference>
<dbReference type="EMBL" id="JAQQFN010000054">
    <property type="protein sequence ID" value="MFL9888975.1"/>
    <property type="molecule type" value="Genomic_DNA"/>
</dbReference>
<evidence type="ECO:0000259" key="1">
    <source>
        <dbReference type="Pfam" id="PF14301"/>
    </source>
</evidence>
<dbReference type="Proteomes" id="UP001629249">
    <property type="component" value="Unassembled WGS sequence"/>
</dbReference>
<evidence type="ECO:0000313" key="2">
    <source>
        <dbReference type="EMBL" id="MFL9888975.1"/>
    </source>
</evidence>
<proteinExistence type="predicted"/>